<dbReference type="HOGENOM" id="CLU_2442325_0_0_1"/>
<dbReference type="EMBL" id="KN835242">
    <property type="protein sequence ID" value="KIK42325.1"/>
    <property type="molecule type" value="Genomic_DNA"/>
</dbReference>
<reference evidence="3" key="2">
    <citation type="submission" date="2015-01" db="EMBL/GenBank/DDBJ databases">
        <title>Evolutionary Origins and Diversification of the Mycorrhizal Mutualists.</title>
        <authorList>
            <consortium name="DOE Joint Genome Institute"/>
            <consortium name="Mycorrhizal Genomics Consortium"/>
            <person name="Kohler A."/>
            <person name="Kuo A."/>
            <person name="Nagy L.G."/>
            <person name="Floudas D."/>
            <person name="Copeland A."/>
            <person name="Barry K.W."/>
            <person name="Cichocki N."/>
            <person name="Veneault-Fourrey C."/>
            <person name="LaButti K."/>
            <person name="Lindquist E.A."/>
            <person name="Lipzen A."/>
            <person name="Lundell T."/>
            <person name="Morin E."/>
            <person name="Murat C."/>
            <person name="Riley R."/>
            <person name="Ohm R."/>
            <person name="Sun H."/>
            <person name="Tunlid A."/>
            <person name="Henrissat B."/>
            <person name="Grigoriev I.V."/>
            <person name="Hibbett D.S."/>
            <person name="Martin F."/>
        </authorList>
    </citation>
    <scope>NUCLEOTIDE SEQUENCE [LARGE SCALE GENOMIC DNA]</scope>
    <source>
        <strain evidence="3">UH-Slu-Lm8-n1</strain>
    </source>
</reference>
<keyword evidence="3" id="KW-1185">Reference proteome</keyword>
<accession>A0A0C9ZX02</accession>
<proteinExistence type="predicted"/>
<gene>
    <name evidence="2" type="ORF">CY34DRAFT_153946</name>
</gene>
<name>A0A0C9ZX02_9AGAM</name>
<dbReference type="Proteomes" id="UP000054485">
    <property type="component" value="Unassembled WGS sequence"/>
</dbReference>
<dbReference type="InParanoid" id="A0A0C9ZX02"/>
<evidence type="ECO:0000256" key="1">
    <source>
        <dbReference type="SAM" id="SignalP"/>
    </source>
</evidence>
<feature type="chain" id="PRO_5002206965" description="Secreted protein" evidence="1">
    <location>
        <begin position="31"/>
        <end position="90"/>
    </location>
</feature>
<organism evidence="2 3">
    <name type="scientific">Suillus luteus UH-Slu-Lm8-n1</name>
    <dbReference type="NCBI Taxonomy" id="930992"/>
    <lineage>
        <taxon>Eukaryota</taxon>
        <taxon>Fungi</taxon>
        <taxon>Dikarya</taxon>
        <taxon>Basidiomycota</taxon>
        <taxon>Agaricomycotina</taxon>
        <taxon>Agaricomycetes</taxon>
        <taxon>Agaricomycetidae</taxon>
        <taxon>Boletales</taxon>
        <taxon>Suillineae</taxon>
        <taxon>Suillaceae</taxon>
        <taxon>Suillus</taxon>
    </lineage>
</organism>
<evidence type="ECO:0008006" key="4">
    <source>
        <dbReference type="Google" id="ProtNLM"/>
    </source>
</evidence>
<dbReference type="AlphaFoldDB" id="A0A0C9ZX02"/>
<evidence type="ECO:0000313" key="2">
    <source>
        <dbReference type="EMBL" id="KIK42325.1"/>
    </source>
</evidence>
<feature type="signal peptide" evidence="1">
    <location>
        <begin position="1"/>
        <end position="30"/>
    </location>
</feature>
<sequence>MRGQLLVPSSTMKKNLHILFISLLIMCTDHLDIKNCVCAIQRNLSINKRLIRNTTVRAVALRRHLVELHPKVTASPTSTLRSIQIVRRGQ</sequence>
<reference evidence="2 3" key="1">
    <citation type="submission" date="2014-04" db="EMBL/GenBank/DDBJ databases">
        <authorList>
            <consortium name="DOE Joint Genome Institute"/>
            <person name="Kuo A."/>
            <person name="Ruytinx J."/>
            <person name="Rineau F."/>
            <person name="Colpaert J."/>
            <person name="Kohler A."/>
            <person name="Nagy L.G."/>
            <person name="Floudas D."/>
            <person name="Copeland A."/>
            <person name="Barry K.W."/>
            <person name="Cichocki N."/>
            <person name="Veneault-Fourrey C."/>
            <person name="LaButti K."/>
            <person name="Lindquist E.A."/>
            <person name="Lipzen A."/>
            <person name="Lundell T."/>
            <person name="Morin E."/>
            <person name="Murat C."/>
            <person name="Sun H."/>
            <person name="Tunlid A."/>
            <person name="Henrissat B."/>
            <person name="Grigoriev I.V."/>
            <person name="Hibbett D.S."/>
            <person name="Martin F."/>
            <person name="Nordberg H.P."/>
            <person name="Cantor M.N."/>
            <person name="Hua S.X."/>
        </authorList>
    </citation>
    <scope>NUCLEOTIDE SEQUENCE [LARGE SCALE GENOMIC DNA]</scope>
    <source>
        <strain evidence="2 3">UH-Slu-Lm8-n1</strain>
    </source>
</reference>
<keyword evidence="1" id="KW-0732">Signal</keyword>
<protein>
    <recommendedName>
        <fullName evidence="4">Secreted protein</fullName>
    </recommendedName>
</protein>
<evidence type="ECO:0000313" key="3">
    <source>
        <dbReference type="Proteomes" id="UP000054485"/>
    </source>
</evidence>